<gene>
    <name evidence="5" type="ORF">C7M84_002571</name>
</gene>
<dbReference type="PANTHER" id="PTHR32465">
    <property type="entry name" value="BARDET-BIEDL SYNDROME 2 PROTEIN"/>
    <property type="match status" value="1"/>
</dbReference>
<dbReference type="GO" id="GO:1905515">
    <property type="term" value="P:non-motile cilium assembly"/>
    <property type="evidence" value="ECO:0007669"/>
    <property type="project" value="InterPro"/>
</dbReference>
<reference evidence="5 6" key="1">
    <citation type="submission" date="2018-04" db="EMBL/GenBank/DDBJ databases">
        <authorList>
            <person name="Zhang X."/>
            <person name="Yuan J."/>
            <person name="Li F."/>
            <person name="Xiang J."/>
        </authorList>
    </citation>
    <scope>NUCLEOTIDE SEQUENCE [LARGE SCALE GENOMIC DNA]</scope>
    <source>
        <tissue evidence="5">Muscle</tissue>
    </source>
</reference>
<dbReference type="InterPro" id="IPR055381">
    <property type="entry name" value="BBS2_CtH_dom"/>
</dbReference>
<evidence type="ECO:0000313" key="5">
    <source>
        <dbReference type="EMBL" id="ROT78697.1"/>
    </source>
</evidence>
<dbReference type="EMBL" id="QCYY01001345">
    <property type="protein sequence ID" value="ROT78697.1"/>
    <property type="molecule type" value="Genomic_DNA"/>
</dbReference>
<reference evidence="5 6" key="2">
    <citation type="submission" date="2019-01" db="EMBL/GenBank/DDBJ databases">
        <title>The decoding of complex shrimp genome reveals the adaptation for benthos swimmer, frequently molting mechanism and breeding impact on genome.</title>
        <authorList>
            <person name="Sun Y."/>
            <person name="Gao Y."/>
            <person name="Yu Y."/>
        </authorList>
    </citation>
    <scope>NUCLEOTIDE SEQUENCE [LARGE SCALE GENOMIC DNA]</scope>
    <source>
        <tissue evidence="5">Muscle</tissue>
    </source>
</reference>
<dbReference type="GO" id="GO:0043005">
    <property type="term" value="C:neuron projection"/>
    <property type="evidence" value="ECO:0007669"/>
    <property type="project" value="TreeGrafter"/>
</dbReference>
<dbReference type="GO" id="GO:0031514">
    <property type="term" value="C:motile cilium"/>
    <property type="evidence" value="ECO:0007669"/>
    <property type="project" value="TreeGrafter"/>
</dbReference>
<comment type="caution">
    <text evidence="5">The sequence shown here is derived from an EMBL/GenBank/DDBJ whole genome shotgun (WGS) entry which is preliminary data.</text>
</comment>
<keyword evidence="6" id="KW-1185">Reference proteome</keyword>
<feature type="domain" description="BBS2 platform" evidence="2">
    <location>
        <begin position="141"/>
        <end position="201"/>
    </location>
</feature>
<dbReference type="STRING" id="6689.A0A3R7QUF2"/>
<dbReference type="OrthoDB" id="2120021at2759"/>
<dbReference type="InterPro" id="IPR055380">
    <property type="entry name" value="BBS2_hp_dom"/>
</dbReference>
<feature type="domain" description="BBS2 C-terminal helix bundle" evidence="3">
    <location>
        <begin position="314"/>
        <end position="340"/>
    </location>
</feature>
<dbReference type="InterPro" id="IPR055379">
    <property type="entry name" value="BBS2_pf_dom"/>
</dbReference>
<dbReference type="Pfam" id="PF23353">
    <property type="entry name" value="BBS2_hp"/>
    <property type="match status" value="1"/>
</dbReference>
<dbReference type="GO" id="GO:0036064">
    <property type="term" value="C:ciliary basal body"/>
    <property type="evidence" value="ECO:0007669"/>
    <property type="project" value="TreeGrafter"/>
</dbReference>
<dbReference type="InterPro" id="IPR029333">
    <property type="entry name" value="BBS2_GAE_dom"/>
</dbReference>
<dbReference type="Pfam" id="PF23350">
    <property type="entry name" value="BBS2_pf"/>
    <property type="match status" value="1"/>
</dbReference>
<evidence type="ECO:0000313" key="6">
    <source>
        <dbReference type="Proteomes" id="UP000283509"/>
    </source>
</evidence>
<feature type="domain" description="BBS2 hairpin" evidence="4">
    <location>
        <begin position="212"/>
        <end position="309"/>
    </location>
</feature>
<accession>A0A3R7QUF2</accession>
<evidence type="ECO:0000259" key="1">
    <source>
        <dbReference type="Pfam" id="PF14782"/>
    </source>
</evidence>
<evidence type="ECO:0000259" key="3">
    <source>
        <dbReference type="Pfam" id="PF23351"/>
    </source>
</evidence>
<name>A0A3R7QUF2_PENVA</name>
<dbReference type="AlphaFoldDB" id="A0A3R7QUF2"/>
<evidence type="ECO:0000259" key="4">
    <source>
        <dbReference type="Pfam" id="PF23353"/>
    </source>
</evidence>
<proteinExistence type="predicted"/>
<sequence>MRRISEWARLGKYSLANRQQQETKLELSQPIRNCRLVLQLTGNEENSKPPHVEIALATTNDTVIRAVIIFAEGIFEGESHVFHPRENSLTSNIRVPLYPPKDVPVDLHIKTMVGYKGSLHYHVFELTRQLPRFSMYALCTTSVNQPQGFVKFKLNERVARIVMWINSSFLLLEDMQANSNGGLEVSFLSLRSSLPLIIEVSSACDIVEADFPGELEQLGSVLERVEEYHATRQRLSAEMADHSGVIRTLVVRAEDARLMSDMQSMRQWYGELYNLNKDLISGYKIRCNNHQELLSCLKQVNQTIQKAGRLRVGKSKTVVVSACRQAIKSNNINALTKIIRSGTT</sequence>
<protein>
    <submittedName>
        <fullName evidence="5">Putative Bardet-Biedl syndrome 2 protein-like</fullName>
    </submittedName>
</protein>
<dbReference type="Proteomes" id="UP000283509">
    <property type="component" value="Unassembled WGS sequence"/>
</dbReference>
<dbReference type="GO" id="GO:0016020">
    <property type="term" value="C:membrane"/>
    <property type="evidence" value="ECO:0007669"/>
    <property type="project" value="TreeGrafter"/>
</dbReference>
<dbReference type="InterPro" id="IPR016616">
    <property type="entry name" value="Bardet-Biedl_syndrome_2_prot"/>
</dbReference>
<organism evidence="5 6">
    <name type="scientific">Penaeus vannamei</name>
    <name type="common">Whiteleg shrimp</name>
    <name type="synonym">Litopenaeus vannamei</name>
    <dbReference type="NCBI Taxonomy" id="6689"/>
    <lineage>
        <taxon>Eukaryota</taxon>
        <taxon>Metazoa</taxon>
        <taxon>Ecdysozoa</taxon>
        <taxon>Arthropoda</taxon>
        <taxon>Crustacea</taxon>
        <taxon>Multicrustacea</taxon>
        <taxon>Malacostraca</taxon>
        <taxon>Eumalacostraca</taxon>
        <taxon>Eucarida</taxon>
        <taxon>Decapoda</taxon>
        <taxon>Dendrobranchiata</taxon>
        <taxon>Penaeoidea</taxon>
        <taxon>Penaeidae</taxon>
        <taxon>Penaeus</taxon>
    </lineage>
</organism>
<feature type="domain" description="BBS2 GAE" evidence="1">
    <location>
        <begin position="47"/>
        <end position="133"/>
    </location>
</feature>
<dbReference type="PANTHER" id="PTHR32465:SF0">
    <property type="entry name" value="BARDET-BIEDL SYNDROME 2 PROTEIN"/>
    <property type="match status" value="1"/>
</dbReference>
<evidence type="ECO:0000259" key="2">
    <source>
        <dbReference type="Pfam" id="PF23350"/>
    </source>
</evidence>
<dbReference type="Pfam" id="PF23351">
    <property type="entry name" value="BBS2_CtH"/>
    <property type="match status" value="1"/>
</dbReference>
<dbReference type="GO" id="GO:0034464">
    <property type="term" value="C:BBSome"/>
    <property type="evidence" value="ECO:0007669"/>
    <property type="project" value="InterPro"/>
</dbReference>
<dbReference type="Pfam" id="PF14782">
    <property type="entry name" value="BBS2_GAE"/>
    <property type="match status" value="1"/>
</dbReference>